<feature type="transmembrane region" description="Helical" evidence="2">
    <location>
        <begin position="87"/>
        <end position="104"/>
    </location>
</feature>
<feature type="transmembrane region" description="Helical" evidence="2">
    <location>
        <begin position="48"/>
        <end position="67"/>
    </location>
</feature>
<keyword evidence="2" id="KW-0812">Transmembrane</keyword>
<evidence type="ECO:0000256" key="1">
    <source>
        <dbReference type="SAM" id="MobiDB-lite"/>
    </source>
</evidence>
<proteinExistence type="predicted"/>
<dbReference type="InterPro" id="IPR009937">
    <property type="entry name" value="Phage_holin_3_6"/>
</dbReference>
<dbReference type="Pfam" id="PF07332">
    <property type="entry name" value="Phage_holin_3_6"/>
    <property type="match status" value="1"/>
</dbReference>
<organism evidence="3 4">
    <name type="scientific">Streptomyces mexicanus</name>
    <dbReference type="NCBI Taxonomy" id="178566"/>
    <lineage>
        <taxon>Bacteria</taxon>
        <taxon>Bacillati</taxon>
        <taxon>Actinomycetota</taxon>
        <taxon>Actinomycetes</taxon>
        <taxon>Kitasatosporales</taxon>
        <taxon>Streptomycetaceae</taxon>
        <taxon>Streptomyces</taxon>
    </lineage>
</organism>
<evidence type="ECO:0000256" key="2">
    <source>
        <dbReference type="SAM" id="Phobius"/>
    </source>
</evidence>
<gene>
    <name evidence="3" type="ORF">H1R13_33440</name>
</gene>
<keyword evidence="4" id="KW-1185">Reference proteome</keyword>
<dbReference type="OrthoDB" id="4337485at2"/>
<dbReference type="AlphaFoldDB" id="A0A7X1LUA3"/>
<reference evidence="3 4" key="1">
    <citation type="submission" date="2020-08" db="EMBL/GenBank/DDBJ databases">
        <title>Whole-Genome Sequence of French Clinical Streptomyces mexicanus Strain Q0842.</title>
        <authorList>
            <person name="Boxberger M."/>
            <person name="La Scola B."/>
        </authorList>
    </citation>
    <scope>NUCLEOTIDE SEQUENCE [LARGE SCALE GENOMIC DNA]</scope>
    <source>
        <strain evidence="3 4">Marseille-Q0842</strain>
    </source>
</reference>
<dbReference type="EMBL" id="JACMHY010000020">
    <property type="protein sequence ID" value="MBC2869679.1"/>
    <property type="molecule type" value="Genomic_DNA"/>
</dbReference>
<feature type="region of interest" description="Disordered" evidence="1">
    <location>
        <begin position="120"/>
        <end position="145"/>
    </location>
</feature>
<protein>
    <submittedName>
        <fullName evidence="3">Phage holin family protein</fullName>
    </submittedName>
</protein>
<accession>A0A7X1LUA3</accession>
<name>A0A7X1LUA3_9ACTN</name>
<sequence length="145" mass="14435">MSAPGGDASSGAGRMGDAAARLGRDAAELARDEVRAMRDDLLAAVRRFGVGGALFAGAGVCGVLALWSAHQTVLRGLEAVMPRGRAAATLTGVYGSCAALLALAGRNRVKAAAAVTAGTLEKEADDLRSGPPTPGPQAPEPGAEE</sequence>
<dbReference type="Proteomes" id="UP000517694">
    <property type="component" value="Unassembled WGS sequence"/>
</dbReference>
<keyword evidence="2" id="KW-0472">Membrane</keyword>
<keyword evidence="2" id="KW-1133">Transmembrane helix</keyword>
<evidence type="ECO:0000313" key="3">
    <source>
        <dbReference type="EMBL" id="MBC2869679.1"/>
    </source>
</evidence>
<dbReference type="RefSeq" id="WP_159672361.1">
    <property type="nucleotide sequence ID" value="NZ_JACMHY010000020.1"/>
</dbReference>
<comment type="caution">
    <text evidence="3">The sequence shown here is derived from an EMBL/GenBank/DDBJ whole genome shotgun (WGS) entry which is preliminary data.</text>
</comment>
<evidence type="ECO:0000313" key="4">
    <source>
        <dbReference type="Proteomes" id="UP000517694"/>
    </source>
</evidence>